<feature type="region of interest" description="Disordered" evidence="1">
    <location>
        <begin position="66"/>
        <end position="89"/>
    </location>
</feature>
<dbReference type="Proteomes" id="UP000198287">
    <property type="component" value="Unassembled WGS sequence"/>
</dbReference>
<dbReference type="AlphaFoldDB" id="A0A226ENN3"/>
<sequence>MPPKKIPKVSVGPLDVLVGRMNANPLRTLNNNRNHAGEEVASSGRGQENEVVIDISDNEDELGSLDELNRSSTQPGPSTPQPHYRHGDLSKNNHEQLAREELLDWLEGVAKMKPRPVRNDTMREDLERKANWGQQRYDGKLEVLFATSIPKSPVKGYYITRSNGKRNGLSSYYGSQMRGGISQAKSDRNEAYLDPSHPLHENIKMSMTQSTHNRPPMDLIYVATLFPPEEIKPNLMETHLGLEPVQSEEGSNHGLVEEYGGSCCGDKGQFSIRVTHLTRTVNPSEIYIRTIGRLVDPMACMEKKIILCDSTSTKEMGEGFMMIYMQRYNRIHNCNRYIITVTATPPPDIIRKAQKYADDGVPLFNIIQDGDQAHPPPWATLDEVTTLPWTVSQKDLIVRYDPRHPDVKRHYKNFQNLKQLIDEFGEPPTTYYVTGDGSRDDLKRQFDAIIASRDNN</sequence>
<evidence type="ECO:0000313" key="3">
    <source>
        <dbReference type="Proteomes" id="UP000198287"/>
    </source>
</evidence>
<keyword evidence="3" id="KW-1185">Reference proteome</keyword>
<evidence type="ECO:0000313" key="2">
    <source>
        <dbReference type="EMBL" id="OXA58818.1"/>
    </source>
</evidence>
<gene>
    <name evidence="2" type="ORF">Fcan01_07203</name>
</gene>
<organism evidence="2 3">
    <name type="scientific">Folsomia candida</name>
    <name type="common">Springtail</name>
    <dbReference type="NCBI Taxonomy" id="158441"/>
    <lineage>
        <taxon>Eukaryota</taxon>
        <taxon>Metazoa</taxon>
        <taxon>Ecdysozoa</taxon>
        <taxon>Arthropoda</taxon>
        <taxon>Hexapoda</taxon>
        <taxon>Collembola</taxon>
        <taxon>Entomobryomorpha</taxon>
        <taxon>Isotomoidea</taxon>
        <taxon>Isotomidae</taxon>
        <taxon>Proisotominae</taxon>
        <taxon>Folsomia</taxon>
    </lineage>
</organism>
<protein>
    <submittedName>
        <fullName evidence="2">Uncharacterized protein</fullName>
    </submittedName>
</protein>
<reference evidence="2 3" key="1">
    <citation type="submission" date="2015-12" db="EMBL/GenBank/DDBJ databases">
        <title>The genome of Folsomia candida.</title>
        <authorList>
            <person name="Faddeeva A."/>
            <person name="Derks M.F."/>
            <person name="Anvar Y."/>
            <person name="Smit S."/>
            <person name="Van Straalen N."/>
            <person name="Roelofs D."/>
        </authorList>
    </citation>
    <scope>NUCLEOTIDE SEQUENCE [LARGE SCALE GENOMIC DNA]</scope>
    <source>
        <strain evidence="2 3">VU population</strain>
        <tissue evidence="2">Whole body</tissue>
    </source>
</reference>
<feature type="region of interest" description="Disordered" evidence="1">
    <location>
        <begin position="27"/>
        <end position="50"/>
    </location>
</feature>
<name>A0A226ENN3_FOLCA</name>
<accession>A0A226ENN3</accession>
<dbReference type="EMBL" id="LNIX01000003">
    <property type="protein sequence ID" value="OXA58818.1"/>
    <property type="molecule type" value="Genomic_DNA"/>
</dbReference>
<evidence type="ECO:0000256" key="1">
    <source>
        <dbReference type="SAM" id="MobiDB-lite"/>
    </source>
</evidence>
<proteinExistence type="predicted"/>
<comment type="caution">
    <text evidence="2">The sequence shown here is derived from an EMBL/GenBank/DDBJ whole genome shotgun (WGS) entry which is preliminary data.</text>
</comment>